<keyword evidence="3" id="KW-1185">Reference proteome</keyword>
<dbReference type="AlphaFoldDB" id="A0A4Q7VK06"/>
<sequence>MKTLYFFILITISTTFSSLAQDNTLMVECSKYLQSNYVSDGQEYKADLNSGESAEFHTTFYSGNHYRVAGVSNQEDSQLIFSVYDQENHLLFTNKKFGSTPYWDFEFASTLNCTIKAQYISKTQKPGSILLLIGFQQ</sequence>
<dbReference type="Proteomes" id="UP000293562">
    <property type="component" value="Unassembled WGS sequence"/>
</dbReference>
<feature type="chain" id="PRO_5020488519" evidence="1">
    <location>
        <begin position="21"/>
        <end position="137"/>
    </location>
</feature>
<protein>
    <submittedName>
        <fullName evidence="2">Uncharacterized protein</fullName>
    </submittedName>
</protein>
<organism evidence="2 3">
    <name type="scientific">Ancylomarina subtilis</name>
    <dbReference type="NCBI Taxonomy" id="1639035"/>
    <lineage>
        <taxon>Bacteria</taxon>
        <taxon>Pseudomonadati</taxon>
        <taxon>Bacteroidota</taxon>
        <taxon>Bacteroidia</taxon>
        <taxon>Marinilabiliales</taxon>
        <taxon>Marinifilaceae</taxon>
        <taxon>Ancylomarina</taxon>
    </lineage>
</organism>
<feature type="signal peptide" evidence="1">
    <location>
        <begin position="1"/>
        <end position="20"/>
    </location>
</feature>
<proteinExistence type="predicted"/>
<accession>A0A4Q7VK06</accession>
<evidence type="ECO:0000256" key="1">
    <source>
        <dbReference type="SAM" id="SignalP"/>
    </source>
</evidence>
<reference evidence="2 3" key="1">
    <citation type="submission" date="2019-02" db="EMBL/GenBank/DDBJ databases">
        <title>Genomic Encyclopedia of Type Strains, Phase IV (KMG-IV): sequencing the most valuable type-strain genomes for metagenomic binning, comparative biology and taxonomic classification.</title>
        <authorList>
            <person name="Goeker M."/>
        </authorList>
    </citation>
    <scope>NUCLEOTIDE SEQUENCE [LARGE SCALE GENOMIC DNA]</scope>
    <source>
        <strain evidence="2 3">DSM 28825</strain>
    </source>
</reference>
<comment type="caution">
    <text evidence="2">The sequence shown here is derived from an EMBL/GenBank/DDBJ whole genome shotgun (WGS) entry which is preliminary data.</text>
</comment>
<evidence type="ECO:0000313" key="2">
    <source>
        <dbReference type="EMBL" id="RZT96522.1"/>
    </source>
</evidence>
<dbReference type="RefSeq" id="WP_130306408.1">
    <property type="nucleotide sequence ID" value="NZ_SHKN01000001.1"/>
</dbReference>
<gene>
    <name evidence="2" type="ORF">EV201_1160</name>
</gene>
<keyword evidence="1" id="KW-0732">Signal</keyword>
<name>A0A4Q7VK06_9BACT</name>
<evidence type="ECO:0000313" key="3">
    <source>
        <dbReference type="Proteomes" id="UP000293562"/>
    </source>
</evidence>
<dbReference type="OrthoDB" id="1120448at2"/>
<dbReference type="EMBL" id="SHKN01000001">
    <property type="protein sequence ID" value="RZT96522.1"/>
    <property type="molecule type" value="Genomic_DNA"/>
</dbReference>